<evidence type="ECO:0000313" key="2">
    <source>
        <dbReference type="EMBL" id="MCU6706919.1"/>
    </source>
</evidence>
<protein>
    <submittedName>
        <fullName evidence="2">Uncharacterized protein</fullName>
    </submittedName>
</protein>
<evidence type="ECO:0000256" key="1">
    <source>
        <dbReference type="SAM" id="SignalP"/>
    </source>
</evidence>
<keyword evidence="1" id="KW-0732">Signal</keyword>
<feature type="chain" id="PRO_5041961192" evidence="1">
    <location>
        <begin position="23"/>
        <end position="242"/>
    </location>
</feature>
<organism evidence="2 3">
    <name type="scientific">Hominimerdicola aceti</name>
    <dbReference type="NCBI Taxonomy" id="2981726"/>
    <lineage>
        <taxon>Bacteria</taxon>
        <taxon>Bacillati</taxon>
        <taxon>Bacillota</taxon>
        <taxon>Clostridia</taxon>
        <taxon>Eubacteriales</taxon>
        <taxon>Oscillospiraceae</taxon>
        <taxon>Hominimerdicola</taxon>
    </lineage>
</organism>
<dbReference type="RefSeq" id="WP_022127451.1">
    <property type="nucleotide sequence ID" value="NZ_JAOQJZ010000019.1"/>
</dbReference>
<reference evidence="2 3" key="1">
    <citation type="journal article" date="2021" name="ISME Commun">
        <title>Automated analysis of genomic sequences facilitates high-throughput and comprehensive description of bacteria.</title>
        <authorList>
            <person name="Hitch T.C.A."/>
        </authorList>
    </citation>
    <scope>NUCLEOTIDE SEQUENCE [LARGE SCALE GENOMIC DNA]</scope>
    <source>
        <strain evidence="2 3">Sanger_31</strain>
    </source>
</reference>
<accession>A0AAE3LIM2</accession>
<proteinExistence type="predicted"/>
<sequence length="242" mass="27596">MKVFLTLQAALIAVTLLLCLHARGLSEDVGITRMDTIEKIHNSNCDYIAVIHDTEELYDRFSQFDSENADYGIGLYGTAIFVGTPQDSFSFSKGSTFCTLDVDKVIKGNIKTDSIDVEIKGGFHYETEAEFKERLMNAEDMEIETPSEKLFSLDFGGMNFMVPGKKYLIIAQTLDFKEKTVYRINGYQISWLCLDETESKIMKEEYVYSECCNNEIFSPDHSIIEAFYAKKDDILKTYNIVL</sequence>
<keyword evidence="3" id="KW-1185">Reference proteome</keyword>
<dbReference type="EMBL" id="JAOQJZ010000019">
    <property type="protein sequence ID" value="MCU6706919.1"/>
    <property type="molecule type" value="Genomic_DNA"/>
</dbReference>
<gene>
    <name evidence="2" type="ORF">OCV57_13450</name>
</gene>
<feature type="signal peptide" evidence="1">
    <location>
        <begin position="1"/>
        <end position="22"/>
    </location>
</feature>
<dbReference type="AlphaFoldDB" id="A0AAE3LIM2"/>
<comment type="caution">
    <text evidence="2">The sequence shown here is derived from an EMBL/GenBank/DDBJ whole genome shotgun (WGS) entry which is preliminary data.</text>
</comment>
<dbReference type="Proteomes" id="UP001208131">
    <property type="component" value="Unassembled WGS sequence"/>
</dbReference>
<evidence type="ECO:0000313" key="3">
    <source>
        <dbReference type="Proteomes" id="UP001208131"/>
    </source>
</evidence>
<name>A0AAE3LIM2_9FIRM</name>